<dbReference type="AlphaFoldDB" id="A0A1H2RCR2"/>
<dbReference type="PANTHER" id="PTHR39181:SF1">
    <property type="entry name" value="TYROSINE-PROTEIN PHOSPHATASE YWQE"/>
    <property type="match status" value="1"/>
</dbReference>
<dbReference type="Gene3D" id="3.20.20.140">
    <property type="entry name" value="Metal-dependent hydrolases"/>
    <property type="match status" value="1"/>
</dbReference>
<dbReference type="InterPro" id="IPR016667">
    <property type="entry name" value="Caps_polysacc_synth_CpsB/CapC"/>
</dbReference>
<dbReference type="UniPathway" id="UPA00934"/>
<dbReference type="EMBL" id="FNOJ01000002">
    <property type="protein sequence ID" value="SDW16634.1"/>
    <property type="molecule type" value="Genomic_DNA"/>
</dbReference>
<keyword evidence="3 5" id="KW-0904">Protein phosphatase</keyword>
<evidence type="ECO:0000256" key="3">
    <source>
        <dbReference type="ARBA" id="ARBA00022912"/>
    </source>
</evidence>
<dbReference type="InterPro" id="IPR032466">
    <property type="entry name" value="Metal_Hydrolase"/>
</dbReference>
<dbReference type="Proteomes" id="UP000182589">
    <property type="component" value="Unassembled WGS sequence"/>
</dbReference>
<dbReference type="Pfam" id="PF19567">
    <property type="entry name" value="CpsB_CapC"/>
    <property type="match status" value="1"/>
</dbReference>
<gene>
    <name evidence="6" type="ORF">SAMN04489725_102245</name>
</gene>
<organism evidence="6 7">
    <name type="scientific">Alicyclobacillus hesperidum</name>
    <dbReference type="NCBI Taxonomy" id="89784"/>
    <lineage>
        <taxon>Bacteria</taxon>
        <taxon>Bacillati</taxon>
        <taxon>Bacillota</taxon>
        <taxon>Bacilli</taxon>
        <taxon>Bacillales</taxon>
        <taxon>Alicyclobacillaceae</taxon>
        <taxon>Alicyclobacillus</taxon>
    </lineage>
</organism>
<dbReference type="STRING" id="89784.SAMN04489725_102245"/>
<dbReference type="GO" id="GO:0004725">
    <property type="term" value="F:protein tyrosine phosphatase activity"/>
    <property type="evidence" value="ECO:0007669"/>
    <property type="project" value="UniProtKB-UniRule"/>
</dbReference>
<evidence type="ECO:0000256" key="2">
    <source>
        <dbReference type="ARBA" id="ARBA00022801"/>
    </source>
</evidence>
<evidence type="ECO:0000313" key="7">
    <source>
        <dbReference type="Proteomes" id="UP000182589"/>
    </source>
</evidence>
<evidence type="ECO:0000256" key="5">
    <source>
        <dbReference type="PIRNR" id="PIRNR016557"/>
    </source>
</evidence>
<sequence>MTRPLTDIHAHILPGLDDGPADMEASRCLLAAMNDDGVHRAFCTPHYLSPHFEVAQEDIEDAFTHLEARPASDRPILAKGAEVRLSQRLEQDLQMGRVPTLGSTRYVLVEFETPAITDYALSLVYELLIRKYMPIMAHPERNLAIQRNPSLVTQLRKSGLLMQATAQAFILQDDKSRTSSRLAWSLLEQGQIDVIASDAHNTTTRPPGLQSAYERIGERMGESMVDTLMENADAIWFGEPCRPIEVAARHGRSGIFGWFRR</sequence>
<dbReference type="GO" id="GO:0045227">
    <property type="term" value="P:capsule polysaccharide biosynthetic process"/>
    <property type="evidence" value="ECO:0007669"/>
    <property type="project" value="UniProtKB-UniPathway"/>
</dbReference>
<dbReference type="PIRSF" id="PIRSF016557">
    <property type="entry name" value="Caps_synth_CpsB"/>
    <property type="match status" value="1"/>
</dbReference>
<evidence type="ECO:0000313" key="6">
    <source>
        <dbReference type="EMBL" id="SDW16634.1"/>
    </source>
</evidence>
<keyword evidence="2 5" id="KW-0378">Hydrolase</keyword>
<name>A0A1H2RCR2_9BACL</name>
<dbReference type="EC" id="3.1.3.48" evidence="5"/>
<comment type="similarity">
    <text evidence="1 5">Belongs to the metallo-dependent hydrolases superfamily. CpsB/CapC family.</text>
</comment>
<comment type="catalytic activity">
    <reaction evidence="4 5">
        <text>O-phospho-L-tyrosyl-[protein] + H2O = L-tyrosyl-[protein] + phosphate</text>
        <dbReference type="Rhea" id="RHEA:10684"/>
        <dbReference type="Rhea" id="RHEA-COMP:10136"/>
        <dbReference type="Rhea" id="RHEA-COMP:20101"/>
        <dbReference type="ChEBI" id="CHEBI:15377"/>
        <dbReference type="ChEBI" id="CHEBI:43474"/>
        <dbReference type="ChEBI" id="CHEBI:46858"/>
        <dbReference type="ChEBI" id="CHEBI:61978"/>
        <dbReference type="EC" id="3.1.3.48"/>
    </reaction>
</comment>
<accession>A0A1H2RCR2</accession>
<proteinExistence type="inferred from homology"/>
<reference evidence="7" key="1">
    <citation type="submission" date="2016-10" db="EMBL/GenBank/DDBJ databases">
        <authorList>
            <person name="Varghese N."/>
        </authorList>
    </citation>
    <scope>NUCLEOTIDE SEQUENCE [LARGE SCALE GENOMIC DNA]</scope>
    <source>
        <strain evidence="7">DSM 12489</strain>
    </source>
</reference>
<dbReference type="RefSeq" id="WP_074691614.1">
    <property type="nucleotide sequence ID" value="NZ_FNOJ01000002.1"/>
</dbReference>
<protein>
    <recommendedName>
        <fullName evidence="5">Tyrosine-protein phosphatase</fullName>
        <ecNumber evidence="5">3.1.3.48</ecNumber>
    </recommendedName>
</protein>
<evidence type="ECO:0000256" key="4">
    <source>
        <dbReference type="ARBA" id="ARBA00051722"/>
    </source>
</evidence>
<dbReference type="PANTHER" id="PTHR39181">
    <property type="entry name" value="TYROSINE-PROTEIN PHOSPHATASE YWQE"/>
    <property type="match status" value="1"/>
</dbReference>
<evidence type="ECO:0000256" key="1">
    <source>
        <dbReference type="ARBA" id="ARBA00005750"/>
    </source>
</evidence>
<dbReference type="SUPFAM" id="SSF51556">
    <property type="entry name" value="Metallo-dependent hydrolases"/>
    <property type="match status" value="1"/>
</dbReference>
<dbReference type="GO" id="GO:0030145">
    <property type="term" value="F:manganese ion binding"/>
    <property type="evidence" value="ECO:0007669"/>
    <property type="project" value="UniProtKB-UniRule"/>
</dbReference>
<keyword evidence="7" id="KW-1185">Reference proteome</keyword>